<name>A0AAN8X628_HALRR</name>
<gene>
    <name evidence="2" type="ORF">SK128_005031</name>
</gene>
<feature type="transmembrane region" description="Helical" evidence="1">
    <location>
        <begin position="6"/>
        <end position="25"/>
    </location>
</feature>
<evidence type="ECO:0000256" key="1">
    <source>
        <dbReference type="SAM" id="Phobius"/>
    </source>
</evidence>
<dbReference type="Proteomes" id="UP001381693">
    <property type="component" value="Unassembled WGS sequence"/>
</dbReference>
<sequence>MFLVEPWILGTLAVAVLPFAFLAMLKSTVPPVSQKPCHFMARSVSTKSSLNLVQSFVCNLPNNCNDEGEDDVVDQYDGAL</sequence>
<reference evidence="2 3" key="1">
    <citation type="submission" date="2023-11" db="EMBL/GenBank/DDBJ databases">
        <title>Halocaridina rubra genome assembly.</title>
        <authorList>
            <person name="Smith C."/>
        </authorList>
    </citation>
    <scope>NUCLEOTIDE SEQUENCE [LARGE SCALE GENOMIC DNA]</scope>
    <source>
        <strain evidence="2">EP-1</strain>
        <tissue evidence="2">Whole</tissue>
    </source>
</reference>
<keyword evidence="1" id="KW-0472">Membrane</keyword>
<evidence type="ECO:0000313" key="2">
    <source>
        <dbReference type="EMBL" id="KAK7074668.1"/>
    </source>
</evidence>
<comment type="caution">
    <text evidence="2">The sequence shown here is derived from an EMBL/GenBank/DDBJ whole genome shotgun (WGS) entry which is preliminary data.</text>
</comment>
<keyword evidence="1" id="KW-0812">Transmembrane</keyword>
<keyword evidence="3" id="KW-1185">Reference proteome</keyword>
<protein>
    <submittedName>
        <fullName evidence="2">Uncharacterized protein</fullName>
    </submittedName>
</protein>
<dbReference type="AlphaFoldDB" id="A0AAN8X628"/>
<organism evidence="2 3">
    <name type="scientific">Halocaridina rubra</name>
    <name type="common">Hawaiian red shrimp</name>
    <dbReference type="NCBI Taxonomy" id="373956"/>
    <lineage>
        <taxon>Eukaryota</taxon>
        <taxon>Metazoa</taxon>
        <taxon>Ecdysozoa</taxon>
        <taxon>Arthropoda</taxon>
        <taxon>Crustacea</taxon>
        <taxon>Multicrustacea</taxon>
        <taxon>Malacostraca</taxon>
        <taxon>Eumalacostraca</taxon>
        <taxon>Eucarida</taxon>
        <taxon>Decapoda</taxon>
        <taxon>Pleocyemata</taxon>
        <taxon>Caridea</taxon>
        <taxon>Atyoidea</taxon>
        <taxon>Atyidae</taxon>
        <taxon>Halocaridina</taxon>
    </lineage>
</organism>
<proteinExistence type="predicted"/>
<evidence type="ECO:0000313" key="3">
    <source>
        <dbReference type="Proteomes" id="UP001381693"/>
    </source>
</evidence>
<dbReference type="EMBL" id="JAXCGZ010011494">
    <property type="protein sequence ID" value="KAK7074668.1"/>
    <property type="molecule type" value="Genomic_DNA"/>
</dbReference>
<keyword evidence="1" id="KW-1133">Transmembrane helix</keyword>
<accession>A0AAN8X628</accession>